<accession>A0A9D2GVV7</accession>
<sequence length="157" mass="17947">MNYRIFLSGYRFSVYDDCIKLLVYSAEQSDYIVDIEGFEKDTPFSPSKNYILLKGSSKDIYSDIIIDFDNLLIDAHNDKTIIISPNTLETEPLPDAFHYWKSMGAVFKIINDLSPAYITGHLLEKNMKKELEAFNSSLSRLPFAVKIAVNELMTDAE</sequence>
<reference evidence="1" key="2">
    <citation type="submission" date="2021-04" db="EMBL/GenBank/DDBJ databases">
        <authorList>
            <person name="Gilroy R."/>
        </authorList>
    </citation>
    <scope>NUCLEOTIDE SEQUENCE</scope>
    <source>
        <strain evidence="1">ChiW4-1371</strain>
    </source>
</reference>
<dbReference type="Proteomes" id="UP000824176">
    <property type="component" value="Unassembled WGS sequence"/>
</dbReference>
<evidence type="ECO:0000313" key="2">
    <source>
        <dbReference type="Proteomes" id="UP000824176"/>
    </source>
</evidence>
<organism evidence="1 2">
    <name type="scientific">Candidatus Mucispirillum faecigallinarum</name>
    <dbReference type="NCBI Taxonomy" id="2838699"/>
    <lineage>
        <taxon>Bacteria</taxon>
        <taxon>Pseudomonadati</taxon>
        <taxon>Deferribacterota</taxon>
        <taxon>Deferribacteres</taxon>
        <taxon>Deferribacterales</taxon>
        <taxon>Mucispirillaceae</taxon>
        <taxon>Mucispirillum</taxon>
    </lineage>
</organism>
<dbReference type="EMBL" id="DXAQ01000139">
    <property type="protein sequence ID" value="HIZ90129.1"/>
    <property type="molecule type" value="Genomic_DNA"/>
</dbReference>
<name>A0A9D2GVV7_9BACT</name>
<evidence type="ECO:0000313" key="1">
    <source>
        <dbReference type="EMBL" id="HIZ90129.1"/>
    </source>
</evidence>
<comment type="caution">
    <text evidence="1">The sequence shown here is derived from an EMBL/GenBank/DDBJ whole genome shotgun (WGS) entry which is preliminary data.</text>
</comment>
<proteinExistence type="predicted"/>
<reference evidence="1" key="1">
    <citation type="journal article" date="2021" name="PeerJ">
        <title>Extensive microbial diversity within the chicken gut microbiome revealed by metagenomics and culture.</title>
        <authorList>
            <person name="Gilroy R."/>
            <person name="Ravi A."/>
            <person name="Getino M."/>
            <person name="Pursley I."/>
            <person name="Horton D.L."/>
            <person name="Alikhan N.F."/>
            <person name="Baker D."/>
            <person name="Gharbi K."/>
            <person name="Hall N."/>
            <person name="Watson M."/>
            <person name="Adriaenssens E.M."/>
            <person name="Foster-Nyarko E."/>
            <person name="Jarju S."/>
            <person name="Secka A."/>
            <person name="Antonio M."/>
            <person name="Oren A."/>
            <person name="Chaudhuri R.R."/>
            <person name="La Ragione R."/>
            <person name="Hildebrand F."/>
            <person name="Pallen M.J."/>
        </authorList>
    </citation>
    <scope>NUCLEOTIDE SEQUENCE</scope>
    <source>
        <strain evidence="1">ChiW4-1371</strain>
    </source>
</reference>
<gene>
    <name evidence="1" type="ORF">H9804_09280</name>
</gene>
<dbReference type="AlphaFoldDB" id="A0A9D2GVV7"/>
<protein>
    <submittedName>
        <fullName evidence="1">Uncharacterized protein</fullName>
    </submittedName>
</protein>